<keyword evidence="8" id="KW-1185">Reference proteome</keyword>
<dbReference type="EMBL" id="JABSND010000056">
    <property type="protein sequence ID" value="KAI6300150.1"/>
    <property type="molecule type" value="Genomic_DNA"/>
</dbReference>
<keyword evidence="5" id="KW-0067">ATP-binding</keyword>
<feature type="domain" description="Protein kinase" evidence="6">
    <location>
        <begin position="155"/>
        <end position="503"/>
    </location>
</feature>
<dbReference type="PANTHER" id="PTHR45646:SF11">
    <property type="entry name" value="SERINE_THREONINE-PROTEIN KINASE DOA"/>
    <property type="match status" value="1"/>
</dbReference>
<dbReference type="Pfam" id="PF00069">
    <property type="entry name" value="Pkinase"/>
    <property type="match status" value="1"/>
</dbReference>
<dbReference type="Gene3D" id="3.30.200.20">
    <property type="entry name" value="Phosphorylase Kinase, domain 1"/>
    <property type="match status" value="1"/>
</dbReference>
<dbReference type="InterPro" id="IPR011009">
    <property type="entry name" value="Kinase-like_dom_sf"/>
</dbReference>
<dbReference type="SMART" id="SM00220">
    <property type="entry name" value="S_TKc"/>
    <property type="match status" value="1"/>
</dbReference>
<reference evidence="7" key="1">
    <citation type="submission" date="2021-01" db="EMBL/GenBank/DDBJ databases">
        <title>Deciphering the adaptive evolutionary patterns associated with biogeogrpahic diversity in the finger millet blast pathogen Magnaporthe oryzae in Eastern Africa.</title>
        <authorList>
            <person name="Onyema G."/>
            <person name="Shittu T.A."/>
            <person name="Dodsworth S."/>
            <person name="Devilliers S."/>
            <person name="Muthumeenakshi S."/>
            <person name="Sreenivasaprasad S."/>
        </authorList>
    </citation>
    <scope>NUCLEOTIDE SEQUENCE</scope>
    <source>
        <strain evidence="7">D15/s37</strain>
    </source>
</reference>
<dbReference type="InterPro" id="IPR000719">
    <property type="entry name" value="Prot_kinase_dom"/>
</dbReference>
<evidence type="ECO:0000256" key="2">
    <source>
        <dbReference type="ARBA" id="ARBA00022679"/>
    </source>
</evidence>
<dbReference type="SUPFAM" id="SSF56112">
    <property type="entry name" value="Protein kinase-like (PK-like)"/>
    <property type="match status" value="1"/>
</dbReference>
<evidence type="ECO:0000313" key="8">
    <source>
        <dbReference type="Proteomes" id="UP001059893"/>
    </source>
</evidence>
<keyword evidence="3" id="KW-0547">Nucleotide-binding</keyword>
<evidence type="ECO:0000313" key="7">
    <source>
        <dbReference type="EMBL" id="KAI6300150.1"/>
    </source>
</evidence>
<dbReference type="InterPro" id="IPR051175">
    <property type="entry name" value="CLK_kinases"/>
</dbReference>
<evidence type="ECO:0000256" key="1">
    <source>
        <dbReference type="ARBA" id="ARBA00022527"/>
    </source>
</evidence>
<keyword evidence="2" id="KW-0808">Transferase</keyword>
<dbReference type="Proteomes" id="UP001059893">
    <property type="component" value="Unassembled WGS sequence"/>
</dbReference>
<accession>A0ABQ8NPE3</accession>
<protein>
    <recommendedName>
        <fullName evidence="6">Protein kinase domain-containing protein</fullName>
    </recommendedName>
</protein>
<keyword evidence="1" id="KW-0723">Serine/threonine-protein kinase</keyword>
<evidence type="ECO:0000259" key="6">
    <source>
        <dbReference type="PROSITE" id="PS50011"/>
    </source>
</evidence>
<proteinExistence type="predicted"/>
<gene>
    <name evidence="7" type="ORF">MCOR33_004042</name>
</gene>
<dbReference type="PROSITE" id="PS50011">
    <property type="entry name" value="PROTEIN_KINASE_DOM"/>
    <property type="match status" value="1"/>
</dbReference>
<comment type="caution">
    <text evidence="7">The sequence shown here is derived from an EMBL/GenBank/DDBJ whole genome shotgun (WGS) entry which is preliminary data.</text>
</comment>
<sequence>MGPWWGKIDPLNPLTTCKSPSWLFIQISPFHHSYNMTKASLIKMLPTRLSRPARLVQNHSLICRYLSGRHAPRRSFLPLLSSACFTATMASSSNASDHDALTTSRNKHPLNPQKFPISGFEELDPSVDMEEETLSYYDPTLFYPVQIGDVLYNRYQAIAKFGFGSTSTTWLCKDLVDHRHVVLKVYIRHHSIGHNLELECFRHIQGIEQKTDHPGRRYIRFPEDHFTIQGQDGAHEVFVLRPLGLSVRAMQSYIPSGVFPELNAVLVTKAVVAALEFLHLDANLIHCDVHSGNLLLTLSNESVLDQFEKNELVKPTPRKLAKDGRIIHVTQYLLDGDNPPVLCDFSGARICTNDDESQRGLPHMPEHYRPPEVILDMPWSYPVDMWCLGLTIWRMLSTKSLFGHYNGTDLDEARHLSLMVGLLGPPPLSFLKKSEKALKYWDSDGKWKGPIPLPPPTHTLEALCPKSLQGKAKVMFLDFMRKILHWDPEERLYPGSAWHHPWVHREVENDGLVSVE</sequence>
<evidence type="ECO:0000256" key="3">
    <source>
        <dbReference type="ARBA" id="ARBA00022741"/>
    </source>
</evidence>
<dbReference type="Gene3D" id="1.10.510.10">
    <property type="entry name" value="Transferase(Phosphotransferase) domain 1"/>
    <property type="match status" value="1"/>
</dbReference>
<dbReference type="PANTHER" id="PTHR45646">
    <property type="entry name" value="SERINE/THREONINE-PROTEIN KINASE DOA-RELATED"/>
    <property type="match status" value="1"/>
</dbReference>
<organism evidence="7 8">
    <name type="scientific">Pyricularia grisea</name>
    <name type="common">Crabgrass-specific blast fungus</name>
    <name type="synonym">Magnaporthe grisea</name>
    <dbReference type="NCBI Taxonomy" id="148305"/>
    <lineage>
        <taxon>Eukaryota</taxon>
        <taxon>Fungi</taxon>
        <taxon>Dikarya</taxon>
        <taxon>Ascomycota</taxon>
        <taxon>Pezizomycotina</taxon>
        <taxon>Sordariomycetes</taxon>
        <taxon>Sordariomycetidae</taxon>
        <taxon>Magnaporthales</taxon>
        <taxon>Pyriculariaceae</taxon>
        <taxon>Pyricularia</taxon>
    </lineage>
</organism>
<keyword evidence="4" id="KW-0418">Kinase</keyword>
<evidence type="ECO:0000256" key="4">
    <source>
        <dbReference type="ARBA" id="ARBA00022777"/>
    </source>
</evidence>
<evidence type="ECO:0000256" key="5">
    <source>
        <dbReference type="ARBA" id="ARBA00022840"/>
    </source>
</evidence>
<name>A0ABQ8NPE3_PYRGI</name>